<dbReference type="EMBL" id="JASSZA010000001">
    <property type="protein sequence ID" value="KAK2119190.1"/>
    <property type="molecule type" value="Genomic_DNA"/>
</dbReference>
<organism evidence="2 3">
    <name type="scientific">Saguinus oedipus</name>
    <name type="common">Cotton-top tamarin</name>
    <name type="synonym">Oedipomidas oedipus</name>
    <dbReference type="NCBI Taxonomy" id="9490"/>
    <lineage>
        <taxon>Eukaryota</taxon>
        <taxon>Metazoa</taxon>
        <taxon>Chordata</taxon>
        <taxon>Craniata</taxon>
        <taxon>Vertebrata</taxon>
        <taxon>Euteleostomi</taxon>
        <taxon>Mammalia</taxon>
        <taxon>Eutheria</taxon>
        <taxon>Euarchontoglires</taxon>
        <taxon>Primates</taxon>
        <taxon>Haplorrhini</taxon>
        <taxon>Platyrrhini</taxon>
        <taxon>Cebidae</taxon>
        <taxon>Callitrichinae</taxon>
        <taxon>Saguinus</taxon>
    </lineage>
</organism>
<dbReference type="Proteomes" id="UP001266305">
    <property type="component" value="Unassembled WGS sequence"/>
</dbReference>
<proteinExistence type="predicted"/>
<evidence type="ECO:0000313" key="3">
    <source>
        <dbReference type="Proteomes" id="UP001266305"/>
    </source>
</evidence>
<reference evidence="2 3" key="1">
    <citation type="submission" date="2023-05" db="EMBL/GenBank/DDBJ databases">
        <title>B98-5 Cell Line De Novo Hybrid Assembly: An Optical Mapping Approach.</title>
        <authorList>
            <person name="Kananen K."/>
            <person name="Auerbach J.A."/>
            <person name="Kautto E."/>
            <person name="Blachly J.S."/>
        </authorList>
    </citation>
    <scope>NUCLEOTIDE SEQUENCE [LARGE SCALE GENOMIC DNA]</scope>
    <source>
        <strain evidence="2">B95-8</strain>
        <tissue evidence="2">Cell line</tissue>
    </source>
</reference>
<gene>
    <name evidence="2" type="ORF">P7K49_000576</name>
</gene>
<keyword evidence="3" id="KW-1185">Reference proteome</keyword>
<name>A0ABQ9WCM0_SAGOE</name>
<protein>
    <submittedName>
        <fullName evidence="2">Uncharacterized protein</fullName>
    </submittedName>
</protein>
<sequence length="100" mass="10947">MEQEATLAASIQKLCSELCKQKQDKGEGLADPGSVQPKGHLAQLLRTEQQPLGPFLTASATGQGNHGQDENQQPLSCPPIWKMRENVRLKLQDTAQTPAW</sequence>
<comment type="caution">
    <text evidence="2">The sequence shown here is derived from an EMBL/GenBank/DDBJ whole genome shotgun (WGS) entry which is preliminary data.</text>
</comment>
<evidence type="ECO:0000313" key="2">
    <source>
        <dbReference type="EMBL" id="KAK2119190.1"/>
    </source>
</evidence>
<evidence type="ECO:0000256" key="1">
    <source>
        <dbReference type="SAM" id="MobiDB-lite"/>
    </source>
</evidence>
<accession>A0ABQ9WCM0</accession>
<feature type="region of interest" description="Disordered" evidence="1">
    <location>
        <begin position="48"/>
        <end position="77"/>
    </location>
</feature>